<sequence length="86" mass="9696">MARLRKNGVRKDGSCTNEGLRKIMHESMTVDTTTEVKRAVHRAVTASFDGSYGILCAECAFSYIVHTIEYCVHTRHNITCLIYKDA</sequence>
<gene>
    <name evidence="2" type="ORF">NECAME_14636</name>
</gene>
<feature type="domain" description="Ground-like" evidence="1">
    <location>
        <begin position="13"/>
        <end position="83"/>
    </location>
</feature>
<dbReference type="AlphaFoldDB" id="W2SLT6"/>
<evidence type="ECO:0000313" key="2">
    <source>
        <dbReference type="EMBL" id="ETN70639.1"/>
    </source>
</evidence>
<reference evidence="3" key="1">
    <citation type="journal article" date="2014" name="Nat. Genet.">
        <title>Genome of the human hookworm Necator americanus.</title>
        <authorList>
            <person name="Tang Y.T."/>
            <person name="Gao X."/>
            <person name="Rosa B.A."/>
            <person name="Abubucker S."/>
            <person name="Hallsworth-Pepin K."/>
            <person name="Martin J."/>
            <person name="Tyagi R."/>
            <person name="Heizer E."/>
            <person name="Zhang X."/>
            <person name="Bhonagiri-Palsikar V."/>
            <person name="Minx P."/>
            <person name="Warren W.C."/>
            <person name="Wang Q."/>
            <person name="Zhan B."/>
            <person name="Hotez P.J."/>
            <person name="Sternberg P.W."/>
            <person name="Dougall A."/>
            <person name="Gaze S.T."/>
            <person name="Mulvenna J."/>
            <person name="Sotillo J."/>
            <person name="Ranganathan S."/>
            <person name="Rabelo E.M."/>
            <person name="Wilson R.K."/>
            <person name="Felgner P.L."/>
            <person name="Bethony J."/>
            <person name="Hawdon J.M."/>
            <person name="Gasser R.B."/>
            <person name="Loukas A."/>
            <person name="Mitreva M."/>
        </authorList>
    </citation>
    <scope>NUCLEOTIDE SEQUENCE [LARGE SCALE GENOMIC DNA]</scope>
</reference>
<dbReference type="OrthoDB" id="5775991at2759"/>
<dbReference type="Pfam" id="PF04155">
    <property type="entry name" value="Ground-like"/>
    <property type="match status" value="1"/>
</dbReference>
<proteinExistence type="predicted"/>
<evidence type="ECO:0000259" key="1">
    <source>
        <dbReference type="Pfam" id="PF04155"/>
    </source>
</evidence>
<accession>W2SLT6</accession>
<dbReference type="InterPro" id="IPR007284">
    <property type="entry name" value="Ground-like_dom"/>
</dbReference>
<keyword evidence="3" id="KW-1185">Reference proteome</keyword>
<evidence type="ECO:0000313" key="3">
    <source>
        <dbReference type="Proteomes" id="UP000053676"/>
    </source>
</evidence>
<dbReference type="EMBL" id="KI668918">
    <property type="protein sequence ID" value="ETN70639.1"/>
    <property type="molecule type" value="Genomic_DNA"/>
</dbReference>
<dbReference type="KEGG" id="nai:NECAME_14636"/>
<organism evidence="2 3">
    <name type="scientific">Necator americanus</name>
    <name type="common">Human hookworm</name>
    <dbReference type="NCBI Taxonomy" id="51031"/>
    <lineage>
        <taxon>Eukaryota</taxon>
        <taxon>Metazoa</taxon>
        <taxon>Ecdysozoa</taxon>
        <taxon>Nematoda</taxon>
        <taxon>Chromadorea</taxon>
        <taxon>Rhabditida</taxon>
        <taxon>Rhabditina</taxon>
        <taxon>Rhabditomorpha</taxon>
        <taxon>Strongyloidea</taxon>
        <taxon>Ancylostomatidae</taxon>
        <taxon>Bunostominae</taxon>
        <taxon>Necator</taxon>
    </lineage>
</organism>
<dbReference type="Proteomes" id="UP000053676">
    <property type="component" value="Unassembled WGS sequence"/>
</dbReference>
<protein>
    <submittedName>
        <fullName evidence="2">Ground-like domain protein</fullName>
    </submittedName>
</protein>
<name>W2SLT6_NECAM</name>
<dbReference type="OMA" id="IVHTHEF"/>